<accession>G4TU84</accession>
<dbReference type="InterPro" id="IPR024771">
    <property type="entry name" value="SUZ"/>
</dbReference>
<feature type="compositionally biased region" description="Acidic residues" evidence="1">
    <location>
        <begin position="41"/>
        <end position="52"/>
    </location>
</feature>
<dbReference type="Pfam" id="PF12752">
    <property type="entry name" value="SUZ"/>
    <property type="match status" value="1"/>
</dbReference>
<comment type="caution">
    <text evidence="3">The sequence shown here is derived from an EMBL/GenBank/DDBJ whole genome shotgun (WGS) entry which is preliminary data.</text>
</comment>
<feature type="compositionally biased region" description="Polar residues" evidence="1">
    <location>
        <begin position="113"/>
        <end position="122"/>
    </location>
</feature>
<feature type="region of interest" description="Disordered" evidence="1">
    <location>
        <begin position="1"/>
        <end position="220"/>
    </location>
</feature>
<feature type="compositionally biased region" description="Polar residues" evidence="1">
    <location>
        <begin position="1"/>
        <end position="24"/>
    </location>
</feature>
<proteinExistence type="predicted"/>
<protein>
    <recommendedName>
        <fullName evidence="2">SUZ domain-containing protein</fullName>
    </recommendedName>
</protein>
<feature type="compositionally biased region" description="Polar residues" evidence="1">
    <location>
        <begin position="69"/>
        <end position="92"/>
    </location>
</feature>
<dbReference type="PANTHER" id="PTHR31796">
    <property type="entry name" value="SUZ DOMAIN-CONTAINING PROTEIN 1"/>
    <property type="match status" value="1"/>
</dbReference>
<feature type="compositionally biased region" description="Low complexity" evidence="1">
    <location>
        <begin position="152"/>
        <end position="166"/>
    </location>
</feature>
<dbReference type="STRING" id="1109443.G4TU84"/>
<name>G4TU84_SERID</name>
<feature type="domain" description="SUZ" evidence="2">
    <location>
        <begin position="82"/>
        <end position="149"/>
    </location>
</feature>
<dbReference type="AlphaFoldDB" id="G4TU84"/>
<dbReference type="OMA" id="MWEDANT"/>
<dbReference type="OrthoDB" id="5373615at2759"/>
<dbReference type="PROSITE" id="PS51673">
    <property type="entry name" value="SUZ"/>
    <property type="match status" value="1"/>
</dbReference>
<gene>
    <name evidence="3" type="ORF">PIIN_08847</name>
</gene>
<sequence>MSTTVQDDWDNTDVSSDFSPQQVPRDSMGIGRRKEKVKDDWDADDEDAEDTTNTEPSRRLVQQDEWPSLSESRGVANTRQIAKPRPNTQNAMPSLPPEVFEPPMRILKRPKGSGTQTPTSPAAKSDKETLQEREEKYKIAREKIFGTPSPGPVSSSPPRVASPGVVKMGNSGGLSTKPSRAVREPLGPETQTAFARKPGNPGRGQIQLQTKPARPRSEGP</sequence>
<dbReference type="InParanoid" id="G4TU84"/>
<feature type="compositionally biased region" description="Basic and acidic residues" evidence="1">
    <location>
        <begin position="124"/>
        <end position="144"/>
    </location>
</feature>
<evidence type="ECO:0000259" key="2">
    <source>
        <dbReference type="PROSITE" id="PS51673"/>
    </source>
</evidence>
<dbReference type="Proteomes" id="UP000007148">
    <property type="component" value="Unassembled WGS sequence"/>
</dbReference>
<evidence type="ECO:0000313" key="4">
    <source>
        <dbReference type="Proteomes" id="UP000007148"/>
    </source>
</evidence>
<evidence type="ECO:0000256" key="1">
    <source>
        <dbReference type="SAM" id="MobiDB-lite"/>
    </source>
</evidence>
<dbReference type="HOGENOM" id="CLU_1256475_0_0_1"/>
<dbReference type="EMBL" id="CAFZ01000366">
    <property type="protein sequence ID" value="CCA74877.1"/>
    <property type="molecule type" value="Genomic_DNA"/>
</dbReference>
<keyword evidence="4" id="KW-1185">Reference proteome</keyword>
<organism evidence="3 4">
    <name type="scientific">Serendipita indica (strain DSM 11827)</name>
    <name type="common">Root endophyte fungus</name>
    <name type="synonym">Piriformospora indica</name>
    <dbReference type="NCBI Taxonomy" id="1109443"/>
    <lineage>
        <taxon>Eukaryota</taxon>
        <taxon>Fungi</taxon>
        <taxon>Dikarya</taxon>
        <taxon>Basidiomycota</taxon>
        <taxon>Agaricomycotina</taxon>
        <taxon>Agaricomycetes</taxon>
        <taxon>Sebacinales</taxon>
        <taxon>Serendipitaceae</taxon>
        <taxon>Serendipita</taxon>
    </lineage>
</organism>
<reference evidence="3 4" key="1">
    <citation type="journal article" date="2011" name="PLoS Pathog.">
        <title>Endophytic Life Strategies Decoded by Genome and Transcriptome Analyses of the Mutualistic Root Symbiont Piriformospora indica.</title>
        <authorList>
            <person name="Zuccaro A."/>
            <person name="Lahrmann U."/>
            <person name="Guldener U."/>
            <person name="Langen G."/>
            <person name="Pfiffi S."/>
            <person name="Biedenkopf D."/>
            <person name="Wong P."/>
            <person name="Samans B."/>
            <person name="Grimm C."/>
            <person name="Basiewicz M."/>
            <person name="Murat C."/>
            <person name="Martin F."/>
            <person name="Kogel K.H."/>
        </authorList>
    </citation>
    <scope>NUCLEOTIDE SEQUENCE [LARGE SCALE GENOMIC DNA]</scope>
    <source>
        <strain evidence="3 4">DSM 11827</strain>
    </source>
</reference>
<evidence type="ECO:0000313" key="3">
    <source>
        <dbReference type="EMBL" id="CCA74877.1"/>
    </source>
</evidence>
<dbReference type="InterPro" id="IPR039228">
    <property type="entry name" value="SZRD1"/>
</dbReference>
<dbReference type="PANTHER" id="PTHR31796:SF2">
    <property type="entry name" value="SUZ DOMAIN-CONTAINING PROTEIN 1"/>
    <property type="match status" value="1"/>
</dbReference>